<dbReference type="RefSeq" id="WP_055163412.1">
    <property type="nucleotide sequence ID" value="NZ_JAAISH010000010.1"/>
</dbReference>
<dbReference type="Pfam" id="PF12773">
    <property type="entry name" value="DZR"/>
    <property type="match status" value="1"/>
</dbReference>
<reference evidence="3 4" key="2">
    <citation type="submission" date="2019-09" db="EMBL/GenBank/DDBJ databases">
        <title>Strain-level analysis of Eubacterium rectale using genomes from metagenomes.</title>
        <authorList>
            <person name="Karcher N."/>
            <person name="Segata N."/>
        </authorList>
    </citation>
    <scope>NUCLEOTIDE SEQUENCE [LARGE SCALE GENOMIC DNA]</scope>
    <source>
        <strain evidence="3 4">T3WBe13</strain>
    </source>
</reference>
<proteinExistence type="predicted"/>
<organism evidence="3 4">
    <name type="scientific">Agathobacter rectalis</name>
    <dbReference type="NCBI Taxonomy" id="39491"/>
    <lineage>
        <taxon>Bacteria</taxon>
        <taxon>Bacillati</taxon>
        <taxon>Bacillota</taxon>
        <taxon>Clostridia</taxon>
        <taxon>Lachnospirales</taxon>
        <taxon>Lachnospiraceae</taxon>
        <taxon>Agathobacter</taxon>
    </lineage>
</organism>
<protein>
    <submittedName>
        <fullName evidence="3">Zinc ribbon domain-containing protein</fullName>
    </submittedName>
</protein>
<gene>
    <name evidence="3" type="ORF">FYL31_06290</name>
</gene>
<comment type="caution">
    <text evidence="3">The sequence shown here is derived from an EMBL/GenBank/DDBJ whole genome shotgun (WGS) entry which is preliminary data.</text>
</comment>
<dbReference type="AlphaFoldDB" id="A0A5S4VRI5"/>
<dbReference type="Proteomes" id="UP000324327">
    <property type="component" value="Unassembled WGS sequence"/>
</dbReference>
<evidence type="ECO:0000259" key="2">
    <source>
        <dbReference type="Pfam" id="PF13240"/>
    </source>
</evidence>
<sequence length="199" mass="21583">MGFFDDLGKKVTDAGQKTMQKAQEMSEVARINSLISQNESKINNVYYQIGKLFVSIYGNDCREEFAGMVATVAELEQQNATYKKQIQDVKGIQHCEKCGAEVAMGVAFCSSCGAAMPKVDKQPSDDVEKCPHCGSFVKKGMRFCTACGKAMVQPAVAQPVVVENAIVDKVEEATERFCTECGAKITDDAAFCTECGAKL</sequence>
<feature type="domain" description="Zinc-ribbon" evidence="2">
    <location>
        <begin position="177"/>
        <end position="199"/>
    </location>
</feature>
<evidence type="ECO:0000313" key="4">
    <source>
        <dbReference type="Proteomes" id="UP000324327"/>
    </source>
</evidence>
<evidence type="ECO:0000313" key="3">
    <source>
        <dbReference type="EMBL" id="TYL60496.1"/>
    </source>
</evidence>
<reference evidence="3 4" key="1">
    <citation type="submission" date="2019-08" db="EMBL/GenBank/DDBJ databases">
        <authorList>
            <person name="Duncan S."/>
            <person name="Walker A."/>
        </authorList>
    </citation>
    <scope>NUCLEOTIDE SEQUENCE [LARGE SCALE GENOMIC DNA]</scope>
    <source>
        <strain evidence="3 4">T3WBe13</strain>
    </source>
</reference>
<feature type="domain" description="DZANK-type" evidence="1">
    <location>
        <begin position="95"/>
        <end position="148"/>
    </location>
</feature>
<name>A0A5S4VRI5_9FIRM</name>
<dbReference type="Pfam" id="PF13240">
    <property type="entry name" value="Zn_Ribbon_1"/>
    <property type="match status" value="1"/>
</dbReference>
<evidence type="ECO:0000259" key="1">
    <source>
        <dbReference type="Pfam" id="PF12773"/>
    </source>
</evidence>
<dbReference type="EMBL" id="VSTF01000005">
    <property type="protein sequence ID" value="TYL60496.1"/>
    <property type="molecule type" value="Genomic_DNA"/>
</dbReference>
<dbReference type="InterPro" id="IPR025874">
    <property type="entry name" value="DZR"/>
</dbReference>
<accession>A0A5S4VRI5</accession>
<dbReference type="InterPro" id="IPR026870">
    <property type="entry name" value="Zinc_ribbon_dom"/>
</dbReference>